<dbReference type="EMBL" id="FMJB01000040">
    <property type="protein sequence ID" value="SCM66940.1"/>
    <property type="molecule type" value="Genomic_DNA"/>
</dbReference>
<evidence type="ECO:0000313" key="1">
    <source>
        <dbReference type="EMBL" id="SCM66940.1"/>
    </source>
</evidence>
<name>A0A1M4MWQ3_9RHOB</name>
<dbReference type="Proteomes" id="UP000184085">
    <property type="component" value="Unassembled WGS sequence"/>
</dbReference>
<proteinExistence type="predicted"/>
<dbReference type="PANTHER" id="PTHR36482:SF5">
    <property type="entry name" value="23 KDA JASMONATE-INDUCED PROTEIN-LIKE"/>
    <property type="match status" value="1"/>
</dbReference>
<accession>A0A1M4MWQ3</accession>
<dbReference type="InterPro" id="IPR049065">
    <property type="entry name" value="Nakanori"/>
</dbReference>
<evidence type="ECO:0000313" key="2">
    <source>
        <dbReference type="Proteomes" id="UP000184085"/>
    </source>
</evidence>
<dbReference type="RefSeq" id="WP_072705283.1">
    <property type="nucleotide sequence ID" value="NZ_FMJB01000040.1"/>
</dbReference>
<organism evidence="1 2">
    <name type="scientific">Donghicola eburneus</name>
    <dbReference type="NCBI Taxonomy" id="393278"/>
    <lineage>
        <taxon>Bacteria</taxon>
        <taxon>Pseudomonadati</taxon>
        <taxon>Pseudomonadota</taxon>
        <taxon>Alphaproteobacteria</taxon>
        <taxon>Rhodobacterales</taxon>
        <taxon>Roseobacteraceae</taxon>
        <taxon>Donghicola</taxon>
    </lineage>
</organism>
<dbReference type="PANTHER" id="PTHR36482">
    <property type="entry name" value="OSJNBA0024J22.15 PROTEIN"/>
    <property type="match status" value="1"/>
</dbReference>
<dbReference type="Pfam" id="PF21230">
    <property type="entry name" value="Nakanori"/>
    <property type="match status" value="1"/>
</dbReference>
<keyword evidence="2" id="KW-1185">Reference proteome</keyword>
<gene>
    <name evidence="1" type="ORF">KARMA_1125</name>
</gene>
<dbReference type="InterPro" id="IPR053085">
    <property type="entry name" value="Jasmonate-induced_protein"/>
</dbReference>
<dbReference type="AlphaFoldDB" id="A0A1M4MWQ3"/>
<reference evidence="2" key="1">
    <citation type="submission" date="2016-09" db="EMBL/GenBank/DDBJ databases">
        <authorList>
            <person name="Wibberg D."/>
        </authorList>
    </citation>
    <scope>NUCLEOTIDE SEQUENCE [LARGE SCALE GENOMIC DNA]</scope>
</reference>
<protein>
    <submittedName>
        <fullName evidence="1">Uncharacterized protein</fullName>
    </submittedName>
</protein>
<sequence length="216" mass="24137">MPDFVFGTPIFYEQFKSNLELTHDDPESLDEDDVCKLMAQQAMRAKDETVNEAIKQLNGMKEFWGTGVSTRVMVYNGLGVPLKFRSKHDDYGYWSVNTLADRIEVGQWSIGFHHKTHGAASGSCAVVGYDLLGYGHDDVLMVGFSTPWGSKSSSALCKVMTAKKWAPTPWSDVMNWIYDSDLRGTENFGRASVRYQTQNDSSPTLEVVVTRSDIGL</sequence>